<feature type="compositionally biased region" description="Pro residues" evidence="1">
    <location>
        <begin position="253"/>
        <end position="287"/>
    </location>
</feature>
<dbReference type="AlphaFoldDB" id="A0AA47MG86"/>
<gene>
    <name evidence="2" type="ORF">N1851_023779</name>
</gene>
<dbReference type="Proteomes" id="UP001174136">
    <property type="component" value="Unassembled WGS sequence"/>
</dbReference>
<sequence length="298" mass="32618">MQEKASPIQGCPFEDFACHSLLPAGAGVIKSEGGREKEGQRGTEQNKTVAAHLWPPLPVLPPAPQTRAPQAHIFTPPSLGLLANYILPTKSVSLYRTQGMTDTMTWRDFQTVQTSMGLKAEPADASLCSCLPNLLPVIQYLSVTEPRLPDYPPVAKPRLPDYPPVAEPCCRTLLPNPACLTTRLLLNPVAEPCLPTTPCCRTPLLDYRLLPNPLPDYPPVAEPRLPDYPPVAEPRLLDYPPVAEPRLLTPRLLPNPPPAGYPPVAEPRLPDYPPVAEPRLPDYPPVAEPRLPDYPACC</sequence>
<protein>
    <submittedName>
        <fullName evidence="2">Uncharacterized protein</fullName>
    </submittedName>
</protein>
<accession>A0AA47MG86</accession>
<proteinExistence type="predicted"/>
<reference evidence="2" key="1">
    <citation type="journal article" date="2023" name="Front. Mar. Sci.">
        <title>A new Merluccius polli reference genome to investigate the effects of global change in West African waters.</title>
        <authorList>
            <person name="Mateo J.L."/>
            <person name="Blanco-Fernandez C."/>
            <person name="Garcia-Vazquez E."/>
            <person name="Machado-Schiaffino G."/>
        </authorList>
    </citation>
    <scope>NUCLEOTIDE SEQUENCE</scope>
    <source>
        <strain evidence="2">C29</strain>
        <tissue evidence="2">Fin</tissue>
    </source>
</reference>
<organism evidence="2 3">
    <name type="scientific">Merluccius polli</name>
    <name type="common">Benguela hake</name>
    <name type="synonym">Merluccius cadenati</name>
    <dbReference type="NCBI Taxonomy" id="89951"/>
    <lineage>
        <taxon>Eukaryota</taxon>
        <taxon>Metazoa</taxon>
        <taxon>Chordata</taxon>
        <taxon>Craniata</taxon>
        <taxon>Vertebrata</taxon>
        <taxon>Euteleostomi</taxon>
        <taxon>Actinopterygii</taxon>
        <taxon>Neopterygii</taxon>
        <taxon>Teleostei</taxon>
        <taxon>Neoteleostei</taxon>
        <taxon>Acanthomorphata</taxon>
        <taxon>Zeiogadaria</taxon>
        <taxon>Gadariae</taxon>
        <taxon>Gadiformes</taxon>
        <taxon>Gadoidei</taxon>
        <taxon>Merlucciidae</taxon>
        <taxon>Merluccius</taxon>
    </lineage>
</organism>
<keyword evidence="3" id="KW-1185">Reference proteome</keyword>
<dbReference type="EMBL" id="JAOPHQ010004359">
    <property type="protein sequence ID" value="KAK0139496.1"/>
    <property type="molecule type" value="Genomic_DNA"/>
</dbReference>
<evidence type="ECO:0000313" key="3">
    <source>
        <dbReference type="Proteomes" id="UP001174136"/>
    </source>
</evidence>
<comment type="caution">
    <text evidence="2">The sequence shown here is derived from an EMBL/GenBank/DDBJ whole genome shotgun (WGS) entry which is preliminary data.</text>
</comment>
<name>A0AA47MG86_MERPO</name>
<evidence type="ECO:0000256" key="1">
    <source>
        <dbReference type="SAM" id="MobiDB-lite"/>
    </source>
</evidence>
<feature type="region of interest" description="Disordered" evidence="1">
    <location>
        <begin position="248"/>
        <end position="287"/>
    </location>
</feature>
<evidence type="ECO:0000313" key="2">
    <source>
        <dbReference type="EMBL" id="KAK0139496.1"/>
    </source>
</evidence>